<evidence type="ECO:0000313" key="3">
    <source>
        <dbReference type="Proteomes" id="UP000198211"/>
    </source>
</evidence>
<dbReference type="EMBL" id="NBNE01009899">
    <property type="protein sequence ID" value="OWY97956.1"/>
    <property type="molecule type" value="Genomic_DNA"/>
</dbReference>
<dbReference type="AlphaFoldDB" id="A0A225UZE1"/>
<comment type="caution">
    <text evidence="2">The sequence shown here is derived from an EMBL/GenBank/DDBJ whole genome shotgun (WGS) entry which is preliminary data.</text>
</comment>
<reference evidence="3" key="1">
    <citation type="submission" date="2017-03" db="EMBL/GenBank/DDBJ databases">
        <title>Phytopthora megakarya and P. palmivora, two closely related causual agents of cacao black pod achieved similar genome size and gene model numbers by different mechanisms.</title>
        <authorList>
            <person name="Ali S."/>
            <person name="Shao J."/>
            <person name="Larry D.J."/>
            <person name="Kronmiller B."/>
            <person name="Shen D."/>
            <person name="Strem M.D."/>
            <person name="Melnick R.L."/>
            <person name="Guiltinan M.J."/>
            <person name="Tyler B.M."/>
            <person name="Meinhardt L.W."/>
            <person name="Bailey B.A."/>
        </authorList>
    </citation>
    <scope>NUCLEOTIDE SEQUENCE [LARGE SCALE GENOMIC DNA]</scope>
    <source>
        <strain evidence="3">zdho120</strain>
    </source>
</reference>
<organism evidence="2 3">
    <name type="scientific">Phytophthora megakarya</name>
    <dbReference type="NCBI Taxonomy" id="4795"/>
    <lineage>
        <taxon>Eukaryota</taxon>
        <taxon>Sar</taxon>
        <taxon>Stramenopiles</taxon>
        <taxon>Oomycota</taxon>
        <taxon>Peronosporomycetes</taxon>
        <taxon>Peronosporales</taxon>
        <taxon>Peronosporaceae</taxon>
        <taxon>Phytophthora</taxon>
    </lineage>
</organism>
<accession>A0A225UZE1</accession>
<dbReference type="CDD" id="cd14686">
    <property type="entry name" value="bZIP"/>
    <property type="match status" value="1"/>
</dbReference>
<sequence length="247" mass="28559">MAEKERIRALRRERQIRYRKKKHDYMLSLEDQNKILREEIKDLQQQREALCAVLPKQANIWTVVVDYFNLFEHGLHVNAQVSVTSPPSWSDAQLDFVRETISPNVAFNSEQGVEALIRNWQDLSQWFQDVHVELEELDKSVEGSVIAATRTSVTISEQTLRYVFPHLCESSILSRARYARHLVGQRLVMPGLARFKWDGANQCVASVTAQSDMLAPMLRVLGTLEDVANVFELSRISLDFQWRRTTS</sequence>
<dbReference type="Proteomes" id="UP000198211">
    <property type="component" value="Unassembled WGS sequence"/>
</dbReference>
<name>A0A225UZE1_9STRA</name>
<keyword evidence="3" id="KW-1185">Reference proteome</keyword>
<evidence type="ECO:0008006" key="4">
    <source>
        <dbReference type="Google" id="ProtNLM"/>
    </source>
</evidence>
<proteinExistence type="predicted"/>
<dbReference type="OrthoDB" id="111097at2759"/>
<gene>
    <name evidence="2" type="ORF">PHMEG_00031396</name>
</gene>
<evidence type="ECO:0000256" key="1">
    <source>
        <dbReference type="SAM" id="Coils"/>
    </source>
</evidence>
<feature type="coiled-coil region" evidence="1">
    <location>
        <begin position="26"/>
        <end position="53"/>
    </location>
</feature>
<evidence type="ECO:0000313" key="2">
    <source>
        <dbReference type="EMBL" id="OWY97956.1"/>
    </source>
</evidence>
<protein>
    <recommendedName>
        <fullName evidence="4">Bzip transcription factor</fullName>
    </recommendedName>
</protein>
<keyword evidence="1" id="KW-0175">Coiled coil</keyword>